<dbReference type="Proteomes" id="UP000694416">
    <property type="component" value="Unplaced"/>
</dbReference>
<feature type="domain" description="Exocyst complex subunit EXOC6/Sec15 C-terminal" evidence="3">
    <location>
        <begin position="421"/>
        <end position="600"/>
    </location>
</feature>
<comment type="similarity">
    <text evidence="1">Belongs to the SEC15 family.</text>
</comment>
<dbReference type="GO" id="GO:0000145">
    <property type="term" value="C:exocyst"/>
    <property type="evidence" value="ECO:0007669"/>
    <property type="project" value="UniProtKB-UniRule"/>
</dbReference>
<evidence type="ECO:0000313" key="5">
    <source>
        <dbReference type="Ensembl" id="ENSPTEP00000042113.1"/>
    </source>
</evidence>
<dbReference type="PANTHER" id="PTHR12702:SF3">
    <property type="entry name" value="EXOCYST COMPLEX COMPONENT 6B"/>
    <property type="match status" value="1"/>
</dbReference>
<sequence>MERGKMAEAESLETAAEHERILREIESTDTACIGPTLRSVYDGEEHGRFMEKLETRIRNHDREIEKMCNFHYQGFVDSITELLKVRGEAQKLKNQVTDTNGKLQHEGKELVIAMEELKQCRLQQRNISATVDKLMLCLPVLEMYSKLRDQMKTKRHYPALKTLEHLEHTYLPQVSHYRFCKVMVDNIPKLREEIKDVSMSDLKDFLESIRKHSDKIGETAMKQAQQQRNLDNIVLQQPRIGSKRKSKKDAYIIFDTEIESTSPKSEQDSGILDVEDEEDDEEVPGAQDLVDFSPVYRCLHIYSVLGARETFENYYRKQRRKQARLVLQPPSNMHETLDGYRKYFNQIVGFFVVEDHILHTTQGLVNRAYIDELWEMALSKTIAALRTHSSYCSDPNLVLDLKNLIVLFADTLQVYGFPVNQLFDMLLEIRDQYSETLLKKWAGIFRNILDSDNYSPIPVTSEEMYKKVVGQFPFQDIELEKQLFPKKFPFSEFVPKVYNQIKEFIYACLKFSEDLHLSSTEIDDMIRKSTNLLLTRTLSNSLQNVIKRKNIGLTELVQIIINTTHLEKSCKYLEEFITNITNVLPETVHTTKLYGTTTFKGKVAQTACMSACKHLATSLMQLLLEAEVRQLTLGALQQFNLDVRECEQFARSGPVPGFQEDTLQLAFIDLRQLLDLFIQWDWSTYLADYGQPNCKYLRVNPVTALTLLEKISREMKDTSRKNNMFAQFRKNERDKQKLIDTVAKQLRGLISSHHS</sequence>
<dbReference type="GO" id="GO:0090522">
    <property type="term" value="P:vesicle tethering involved in exocytosis"/>
    <property type="evidence" value="ECO:0007669"/>
    <property type="project" value="UniProtKB-UniRule"/>
</dbReference>
<evidence type="ECO:0000259" key="4">
    <source>
        <dbReference type="Pfam" id="PF20651"/>
    </source>
</evidence>
<name>A0A8C9ITQ0_9PRIM</name>
<organism evidence="5 6">
    <name type="scientific">Piliocolobus tephrosceles</name>
    <name type="common">Ugandan red Colobus</name>
    <dbReference type="NCBI Taxonomy" id="591936"/>
    <lineage>
        <taxon>Eukaryota</taxon>
        <taxon>Metazoa</taxon>
        <taxon>Chordata</taxon>
        <taxon>Craniata</taxon>
        <taxon>Vertebrata</taxon>
        <taxon>Euteleostomi</taxon>
        <taxon>Mammalia</taxon>
        <taxon>Eutheria</taxon>
        <taxon>Euarchontoglires</taxon>
        <taxon>Primates</taxon>
        <taxon>Haplorrhini</taxon>
        <taxon>Catarrhini</taxon>
        <taxon>Cercopithecidae</taxon>
        <taxon>Colobinae</taxon>
        <taxon>Piliocolobus</taxon>
    </lineage>
</organism>
<dbReference type="GO" id="GO:0006893">
    <property type="term" value="P:Golgi to plasma membrane transport"/>
    <property type="evidence" value="ECO:0007669"/>
    <property type="project" value="TreeGrafter"/>
</dbReference>
<dbReference type="Ensembl" id="ENSPTET00000056167.1">
    <property type="protein sequence ID" value="ENSPTEP00000042113.1"/>
    <property type="gene ID" value="ENSPTEG00000038463.1"/>
</dbReference>
<reference evidence="5" key="2">
    <citation type="submission" date="2025-09" db="UniProtKB">
        <authorList>
            <consortium name="Ensembl"/>
        </authorList>
    </citation>
    <scope>IDENTIFICATION</scope>
</reference>
<keyword evidence="1" id="KW-0813">Transport</keyword>
<dbReference type="InterPro" id="IPR046361">
    <property type="entry name" value="EXOC6/Sec15_C"/>
</dbReference>
<feature type="domain" description="Exocyst complex component EXOC6/Sec15 N-terminal" evidence="4">
    <location>
        <begin position="52"/>
        <end position="221"/>
    </location>
</feature>
<dbReference type="FunFam" id="1.10.357.30:FF:000001">
    <property type="entry name" value="Exocyst complex component"/>
    <property type="match status" value="1"/>
</dbReference>
<dbReference type="Pfam" id="PF20651">
    <property type="entry name" value="EXOC6_Sec15_N"/>
    <property type="match status" value="1"/>
</dbReference>
<dbReference type="InterPro" id="IPR007225">
    <property type="entry name" value="EXOC6/Sec15"/>
</dbReference>
<evidence type="ECO:0000313" key="6">
    <source>
        <dbReference type="Proteomes" id="UP000694416"/>
    </source>
</evidence>
<dbReference type="InterPro" id="IPR048359">
    <property type="entry name" value="EXOC6_Sec15_N"/>
</dbReference>
<dbReference type="Pfam" id="PF04091">
    <property type="entry name" value="Sec15_C"/>
    <property type="match status" value="1"/>
</dbReference>
<dbReference type="GO" id="GO:0016020">
    <property type="term" value="C:membrane"/>
    <property type="evidence" value="ECO:0007669"/>
    <property type="project" value="TreeGrafter"/>
</dbReference>
<dbReference type="InterPro" id="IPR042045">
    <property type="entry name" value="EXOC6/Sec15_C_dom1"/>
</dbReference>
<proteinExistence type="inferred from homology"/>
<accession>A0A8C9ITQ0</accession>
<keyword evidence="6" id="KW-1185">Reference proteome</keyword>
<protein>
    <recommendedName>
        <fullName evidence="1">Exocyst complex component</fullName>
    </recommendedName>
</protein>
<dbReference type="GO" id="GO:0006886">
    <property type="term" value="P:intracellular protein transport"/>
    <property type="evidence" value="ECO:0007669"/>
    <property type="project" value="InterPro"/>
</dbReference>
<keyword evidence="1" id="KW-0268">Exocytosis</keyword>
<dbReference type="AlphaFoldDB" id="A0A8C9ITQ0"/>
<evidence type="ECO:0000256" key="1">
    <source>
        <dbReference type="PIRNR" id="PIRNR025007"/>
    </source>
</evidence>
<dbReference type="PIRSF" id="PIRSF025007">
    <property type="entry name" value="Sec15"/>
    <property type="match status" value="1"/>
</dbReference>
<reference evidence="5" key="1">
    <citation type="submission" date="2025-08" db="UniProtKB">
        <authorList>
            <consortium name="Ensembl"/>
        </authorList>
    </citation>
    <scope>IDENTIFICATION</scope>
</reference>
<dbReference type="PANTHER" id="PTHR12702">
    <property type="entry name" value="SEC15"/>
    <property type="match status" value="1"/>
</dbReference>
<feature type="region of interest" description="Disordered" evidence="2">
    <location>
        <begin position="260"/>
        <end position="280"/>
    </location>
</feature>
<comment type="function">
    <text evidence="1">Component of the exocyst complex involved in the docking of exocytic vesicles with fusion sites on the plasma membrane.</text>
</comment>
<dbReference type="Gene3D" id="1.10.357.30">
    <property type="entry name" value="Exocyst complex subunit Sec15 C-terminal domain, N-terminal subdomain"/>
    <property type="match status" value="1"/>
</dbReference>
<evidence type="ECO:0000256" key="2">
    <source>
        <dbReference type="SAM" id="MobiDB-lite"/>
    </source>
</evidence>
<evidence type="ECO:0000259" key="3">
    <source>
        <dbReference type="Pfam" id="PF04091"/>
    </source>
</evidence>